<dbReference type="GO" id="GO:0008610">
    <property type="term" value="P:lipid biosynthetic process"/>
    <property type="evidence" value="ECO:0007669"/>
    <property type="project" value="UniProtKB-ARBA"/>
</dbReference>
<sequence length="586" mass="62011">MPLYCANDRHACTSPGDVQYATPAGLTPSNSVHWICLAAAYPASDGSTRRSPSRLRSRSHSVACAPALPARPITPSPAAARVAAPPFSTALRVVVMRTSLLRAPVGAVRPAASLGAPPKPALRRFHGISGGLAAPRRLCSTPIQQARHRRLCHVERKLNAVEAMLVGDASTRITVVCTLRGGIDADALAAAFAAKVAEHPALRSHVVRTPDGLRFEPLDPADHPVLQVRPGGRDALEEEIQTPLDPGEALVRAVLLRGDDADGEDREDVVVFAVDHAVSDGISVVTLHEAFWDHYTRAVAGAAPDAPPRAVPEPVQVRLRPWSEEDISAHVARRVAEAKEMRPVTLPYGAGGEPGIRLEQIRLSAADTEAISAAAKRDGLSRHWLVSGALLTALRRHLDAPSGPANLSCLTPVDLRSRLDPEVDREDMVLAASWFTAYAEVPEDGEATAVGARLNEGFRRARERGDLELEILGVHRLLEDPSLLMPSLVVTNAGAISTPVTPPGVEITGFRWFGLAAMGPLTAFVLTLDGRLTVEFAFNGGFLDEGLVRAFASSVREVLAELASSGATPDGAAGHAAAGNPARVNA</sequence>
<evidence type="ECO:0000256" key="9">
    <source>
        <dbReference type="ARBA" id="ARBA00030465"/>
    </source>
</evidence>
<dbReference type="InterPro" id="IPR023213">
    <property type="entry name" value="CAT-like_dom_sf"/>
</dbReference>
<evidence type="ECO:0000256" key="7">
    <source>
        <dbReference type="ARBA" id="ARBA00022679"/>
    </source>
</evidence>
<evidence type="ECO:0000256" key="2">
    <source>
        <dbReference type="ARBA" id="ARBA00000625"/>
    </source>
</evidence>
<evidence type="ECO:0000313" key="16">
    <source>
        <dbReference type="Proteomes" id="UP000432015"/>
    </source>
</evidence>
<evidence type="ECO:0000256" key="8">
    <source>
        <dbReference type="ARBA" id="ARBA00023315"/>
    </source>
</evidence>
<comment type="similarity">
    <text evidence="4">Belongs to the acyltransferase PapA5 family.</text>
</comment>
<feature type="region of interest" description="Disordered" evidence="12">
    <location>
        <begin position="566"/>
        <end position="586"/>
    </location>
</feature>
<comment type="catalytic activity">
    <reaction evidence="1">
        <text>2 a mycocerosyl-[mycocerosic acid synthase] + a phthiocerol = a dimycocerosyl phthiocerol + 2 holo-[mycocerosic acid synthase].</text>
        <dbReference type="EC" id="2.3.1.282"/>
    </reaction>
</comment>
<evidence type="ECO:0000313" key="15">
    <source>
        <dbReference type="EMBL" id="MUN36759.1"/>
    </source>
</evidence>
<evidence type="ECO:0000256" key="11">
    <source>
        <dbReference type="ARBA" id="ARBA00033407"/>
    </source>
</evidence>
<dbReference type="InterPro" id="IPR031641">
    <property type="entry name" value="PapA_C"/>
</dbReference>
<evidence type="ECO:0000256" key="6">
    <source>
        <dbReference type="ARBA" id="ARBA00013449"/>
    </source>
</evidence>
<organism evidence="15 16">
    <name type="scientific">Actinomadura litoris</name>
    <dbReference type="NCBI Taxonomy" id="2678616"/>
    <lineage>
        <taxon>Bacteria</taxon>
        <taxon>Bacillati</taxon>
        <taxon>Actinomycetota</taxon>
        <taxon>Actinomycetes</taxon>
        <taxon>Streptosporangiales</taxon>
        <taxon>Thermomonosporaceae</taxon>
        <taxon>Actinomadura</taxon>
    </lineage>
</organism>
<evidence type="ECO:0000256" key="3">
    <source>
        <dbReference type="ARBA" id="ARBA00001907"/>
    </source>
</evidence>
<dbReference type="InterPro" id="IPR052058">
    <property type="entry name" value="Alcohol_O-acetyltransferase"/>
</dbReference>
<dbReference type="Proteomes" id="UP000432015">
    <property type="component" value="Unassembled WGS sequence"/>
</dbReference>
<feature type="domain" description="Condensation" evidence="13">
    <location>
        <begin position="173"/>
        <end position="308"/>
    </location>
</feature>
<evidence type="ECO:0000259" key="13">
    <source>
        <dbReference type="Pfam" id="PF00668"/>
    </source>
</evidence>
<comment type="caution">
    <text evidence="15">The sequence shown here is derived from an EMBL/GenBank/DDBJ whole genome shotgun (WGS) entry which is preliminary data.</text>
</comment>
<dbReference type="Pfam" id="PF00668">
    <property type="entry name" value="Condensation"/>
    <property type="match status" value="1"/>
</dbReference>
<dbReference type="EMBL" id="WOFH01000003">
    <property type="protein sequence ID" value="MUN36759.1"/>
    <property type="molecule type" value="Genomic_DNA"/>
</dbReference>
<dbReference type="SUPFAM" id="SSF52777">
    <property type="entry name" value="CoA-dependent acyltransferases"/>
    <property type="match status" value="2"/>
</dbReference>
<comment type="catalytic activity">
    <reaction evidence="2">
        <text>2 a mycocerosyl-[mycocerosic acid synthase] + a phenolphthiocerol = a dimycocerosyl phenolphthiocerol + 2 holo-[mycocerosic acid synthase].</text>
        <dbReference type="EC" id="2.3.1.282"/>
    </reaction>
</comment>
<name>A0A7K1KX73_9ACTN</name>
<keyword evidence="16" id="KW-1185">Reference proteome</keyword>
<reference evidence="15 16" key="1">
    <citation type="submission" date="2019-11" db="EMBL/GenBank/DDBJ databases">
        <authorList>
            <person name="Cao P."/>
        </authorList>
    </citation>
    <scope>NUCLEOTIDE SEQUENCE [LARGE SCALE GENOMIC DNA]</scope>
    <source>
        <strain evidence="15 16">NEAU-AAG5</strain>
    </source>
</reference>
<evidence type="ECO:0000259" key="14">
    <source>
        <dbReference type="Pfam" id="PF16911"/>
    </source>
</evidence>
<dbReference type="AlphaFoldDB" id="A0A7K1KX73"/>
<dbReference type="GO" id="GO:0016746">
    <property type="term" value="F:acyltransferase activity"/>
    <property type="evidence" value="ECO:0007669"/>
    <property type="project" value="UniProtKB-KW"/>
</dbReference>
<proteinExistence type="inferred from homology"/>
<evidence type="ECO:0000256" key="4">
    <source>
        <dbReference type="ARBA" id="ARBA00006558"/>
    </source>
</evidence>
<feature type="domain" description="Phthiocerol/phthiodiolone dimycocerosyl transferase C-terminal" evidence="14">
    <location>
        <begin position="357"/>
        <end position="536"/>
    </location>
</feature>
<keyword evidence="7" id="KW-0808">Transferase</keyword>
<dbReference type="Gene3D" id="3.30.559.30">
    <property type="entry name" value="Nonribosomal peptide synthetase, condensation domain"/>
    <property type="match status" value="1"/>
</dbReference>
<dbReference type="InterPro" id="IPR001242">
    <property type="entry name" value="Condensation_dom"/>
</dbReference>
<accession>A0A7K1KX73</accession>
<protein>
    <recommendedName>
        <fullName evidence="6">Phthiocerol/phthiodiolone dimycocerosyl transferase</fullName>
        <ecNumber evidence="5">2.3.1.282</ecNumber>
    </recommendedName>
    <alternativeName>
        <fullName evidence="11">Acyltransferase PapA5</fullName>
    </alternativeName>
    <alternativeName>
        <fullName evidence="9">Phthiocerol/phthiodiolone O-acyltransferase</fullName>
    </alternativeName>
    <alternativeName>
        <fullName evidence="10">Polyketide synthase-associated protein A5</fullName>
    </alternativeName>
</protein>
<evidence type="ECO:0000256" key="10">
    <source>
        <dbReference type="ARBA" id="ARBA00032317"/>
    </source>
</evidence>
<evidence type="ECO:0000256" key="5">
    <source>
        <dbReference type="ARBA" id="ARBA00012866"/>
    </source>
</evidence>
<dbReference type="PANTHER" id="PTHR28037:SF1">
    <property type="entry name" value="ALCOHOL O-ACETYLTRANSFERASE 1-RELATED"/>
    <property type="match status" value="1"/>
</dbReference>
<dbReference type="Gene3D" id="3.30.559.10">
    <property type="entry name" value="Chloramphenicol acetyltransferase-like domain"/>
    <property type="match status" value="1"/>
</dbReference>
<dbReference type="EC" id="2.3.1.282" evidence="5"/>
<evidence type="ECO:0000256" key="1">
    <source>
        <dbReference type="ARBA" id="ARBA00000026"/>
    </source>
</evidence>
<dbReference type="PANTHER" id="PTHR28037">
    <property type="entry name" value="ALCOHOL O-ACETYLTRANSFERASE 1-RELATED"/>
    <property type="match status" value="1"/>
</dbReference>
<keyword evidence="8" id="KW-0012">Acyltransferase</keyword>
<dbReference type="Pfam" id="PF16911">
    <property type="entry name" value="PapA_C"/>
    <property type="match status" value="1"/>
</dbReference>
<comment type="catalytic activity">
    <reaction evidence="3">
        <text>2 a mycocerosyl-[mycocerosic acid synthase] + a phthiodiolone = a dimycocerosyl phthiodiolone + 2 holo-[mycocerosic acid synthase].</text>
        <dbReference type="EC" id="2.3.1.282"/>
    </reaction>
</comment>
<gene>
    <name evidence="15" type="ORF">GNZ18_09140</name>
</gene>
<evidence type="ECO:0000256" key="12">
    <source>
        <dbReference type="SAM" id="MobiDB-lite"/>
    </source>
</evidence>